<evidence type="ECO:0000313" key="9">
    <source>
        <dbReference type="EMBL" id="TVY51397.1"/>
    </source>
</evidence>
<evidence type="ECO:0000313" key="10">
    <source>
        <dbReference type="Proteomes" id="UP000481288"/>
    </source>
</evidence>
<sequence length="334" mass="36887">MLLPLRSRAAFARPSSCRAKVSAAFLQLPPSYRAFHASPRPQFLETIVTPAHLLFEGVHSFTGLPWVYSIVLTALTIRLFISLPLSIGQRRLVIKRQQLLPLLQSWRRQSTNETMKEVGHLGPEKAHAASAKKIRRKTIEIYLRHGCGQLSLLRASTIQLPVFMMSVEALRIMAGTKSGLLGLMIQSITGEEALGLEERMGASWFEPSLTTEGALWFKDLTVADPDMILPFMLSGTMFLNLVAGKKVNGTTQSVGQKRIHRILLTMAALAGPLLLHVPSGVLVYWIASMSMAFGQAILLERFMPLKKPVTACEPRRLLRGHVIGSGYKAIKVAS</sequence>
<feature type="transmembrane region" description="Helical" evidence="7">
    <location>
        <begin position="66"/>
        <end position="87"/>
    </location>
</feature>
<dbReference type="AlphaFoldDB" id="A0A7D8YZF1"/>
<proteinExistence type="inferred from homology"/>
<organism evidence="9 10">
    <name type="scientific">Lachnellula cervina</name>
    <dbReference type="NCBI Taxonomy" id="1316786"/>
    <lineage>
        <taxon>Eukaryota</taxon>
        <taxon>Fungi</taxon>
        <taxon>Dikarya</taxon>
        <taxon>Ascomycota</taxon>
        <taxon>Pezizomycotina</taxon>
        <taxon>Leotiomycetes</taxon>
        <taxon>Helotiales</taxon>
        <taxon>Lachnaceae</taxon>
        <taxon>Lachnellula</taxon>
    </lineage>
</organism>
<feature type="transmembrane region" description="Helical" evidence="7">
    <location>
        <begin position="227"/>
        <end position="247"/>
    </location>
</feature>
<evidence type="ECO:0000256" key="6">
    <source>
        <dbReference type="RuleBase" id="RU003945"/>
    </source>
</evidence>
<dbReference type="GO" id="GO:0005743">
    <property type="term" value="C:mitochondrial inner membrane"/>
    <property type="evidence" value="ECO:0007669"/>
    <property type="project" value="TreeGrafter"/>
</dbReference>
<dbReference type="PANTHER" id="PTHR12428">
    <property type="entry name" value="OXA1"/>
    <property type="match status" value="1"/>
</dbReference>
<protein>
    <submittedName>
        <fullName evidence="9">Mitochondrial inner membrane protein COX18</fullName>
    </submittedName>
</protein>
<evidence type="ECO:0000256" key="4">
    <source>
        <dbReference type="ARBA" id="ARBA00022989"/>
    </source>
</evidence>
<evidence type="ECO:0000259" key="8">
    <source>
        <dbReference type="Pfam" id="PF02096"/>
    </source>
</evidence>
<evidence type="ECO:0000256" key="2">
    <source>
        <dbReference type="ARBA" id="ARBA00009877"/>
    </source>
</evidence>
<comment type="similarity">
    <text evidence="2 6">Belongs to the OXA1/ALB3/YidC family.</text>
</comment>
<dbReference type="OrthoDB" id="2148490at2759"/>
<keyword evidence="10" id="KW-1185">Reference proteome</keyword>
<dbReference type="Proteomes" id="UP000481288">
    <property type="component" value="Unassembled WGS sequence"/>
</dbReference>
<dbReference type="EMBL" id="QGMG01000830">
    <property type="protein sequence ID" value="TVY51397.1"/>
    <property type="molecule type" value="Genomic_DNA"/>
</dbReference>
<dbReference type="GO" id="GO:0032977">
    <property type="term" value="F:membrane insertase activity"/>
    <property type="evidence" value="ECO:0007669"/>
    <property type="project" value="InterPro"/>
</dbReference>
<keyword evidence="5 7" id="KW-0472">Membrane</keyword>
<dbReference type="InterPro" id="IPR028055">
    <property type="entry name" value="YidC/Oxa/ALB_C"/>
</dbReference>
<comment type="caution">
    <text evidence="9">The sequence shown here is derived from an EMBL/GenBank/DDBJ whole genome shotgun (WGS) entry which is preliminary data.</text>
</comment>
<feature type="transmembrane region" description="Helical" evidence="7">
    <location>
        <begin position="152"/>
        <end position="174"/>
    </location>
</feature>
<feature type="domain" description="Membrane insertase YidC/Oxa/ALB C-terminal" evidence="8">
    <location>
        <begin position="66"/>
        <end position="300"/>
    </location>
</feature>
<keyword evidence="4 7" id="KW-1133">Transmembrane helix</keyword>
<accession>A0A7D8YZF1</accession>
<name>A0A7D8YZF1_9HELO</name>
<dbReference type="GO" id="GO:0033617">
    <property type="term" value="P:mitochondrial respiratory chain complex IV assembly"/>
    <property type="evidence" value="ECO:0007669"/>
    <property type="project" value="TreeGrafter"/>
</dbReference>
<comment type="subcellular location">
    <subcellularLocation>
        <location evidence="1 6">Membrane</location>
        <topology evidence="1 6">Multi-pass membrane protein</topology>
    </subcellularLocation>
</comment>
<evidence type="ECO:0000256" key="3">
    <source>
        <dbReference type="ARBA" id="ARBA00022692"/>
    </source>
</evidence>
<reference evidence="9 10" key="1">
    <citation type="submission" date="2018-05" db="EMBL/GenBank/DDBJ databases">
        <title>Whole genome sequencing for identification of molecular markers to develop diagnostic detection tools for the regulated plant pathogen Lachnellula willkommii.</title>
        <authorList>
            <person name="Giroux E."/>
            <person name="Bilodeau G."/>
        </authorList>
    </citation>
    <scope>NUCLEOTIDE SEQUENCE [LARGE SCALE GENOMIC DNA]</scope>
    <source>
        <strain evidence="9 10">CBS 625.97</strain>
    </source>
</reference>
<dbReference type="Pfam" id="PF02096">
    <property type="entry name" value="60KD_IMP"/>
    <property type="match status" value="1"/>
</dbReference>
<dbReference type="InterPro" id="IPR001708">
    <property type="entry name" value="YidC/ALB3/OXA1/COX18"/>
</dbReference>
<gene>
    <name evidence="9" type="primary">COX18</name>
    <name evidence="9" type="ORF">LCER1_G005873</name>
</gene>
<evidence type="ECO:0000256" key="1">
    <source>
        <dbReference type="ARBA" id="ARBA00004141"/>
    </source>
</evidence>
<dbReference type="CDD" id="cd20069">
    <property type="entry name" value="5TM_Oxa1-like"/>
    <property type="match status" value="1"/>
</dbReference>
<evidence type="ECO:0000256" key="7">
    <source>
        <dbReference type="SAM" id="Phobius"/>
    </source>
</evidence>
<keyword evidence="3 6" id="KW-0812">Transmembrane</keyword>
<evidence type="ECO:0000256" key="5">
    <source>
        <dbReference type="ARBA" id="ARBA00023136"/>
    </source>
</evidence>
<dbReference type="GO" id="GO:0032979">
    <property type="term" value="P:protein insertion into mitochondrial inner membrane from matrix"/>
    <property type="evidence" value="ECO:0007669"/>
    <property type="project" value="TreeGrafter"/>
</dbReference>
<dbReference type="PANTHER" id="PTHR12428:SF65">
    <property type="entry name" value="CYTOCHROME C OXIDASE ASSEMBLY PROTEIN COX18, MITOCHONDRIAL"/>
    <property type="match status" value="1"/>
</dbReference>